<evidence type="ECO:0000259" key="9">
    <source>
        <dbReference type="Pfam" id="PF00482"/>
    </source>
</evidence>
<dbReference type="Proteomes" id="UP000178347">
    <property type="component" value="Unassembled WGS sequence"/>
</dbReference>
<accession>A0A1F6MV07</accession>
<evidence type="ECO:0000313" key="10">
    <source>
        <dbReference type="EMBL" id="OGH75499.1"/>
    </source>
</evidence>
<comment type="similarity">
    <text evidence="2">Belongs to the GSP F family.</text>
</comment>
<feature type="domain" description="Type II secretion system protein GspF" evidence="9">
    <location>
        <begin position="33"/>
        <end position="156"/>
    </location>
</feature>
<evidence type="ECO:0000256" key="2">
    <source>
        <dbReference type="ARBA" id="ARBA00005745"/>
    </source>
</evidence>
<keyword evidence="7 8" id="KW-0472">Membrane</keyword>
<dbReference type="PANTHER" id="PTHR30012:SF0">
    <property type="entry name" value="TYPE II SECRETION SYSTEM PROTEIN F-RELATED"/>
    <property type="match status" value="1"/>
</dbReference>
<feature type="transmembrane region" description="Helical" evidence="8">
    <location>
        <begin position="187"/>
        <end position="207"/>
    </location>
</feature>
<keyword evidence="4" id="KW-0997">Cell inner membrane</keyword>
<evidence type="ECO:0000256" key="7">
    <source>
        <dbReference type="ARBA" id="ARBA00023136"/>
    </source>
</evidence>
<reference evidence="10 11" key="1">
    <citation type="journal article" date="2016" name="Nat. Commun.">
        <title>Thousands of microbial genomes shed light on interconnected biogeochemical processes in an aquifer system.</title>
        <authorList>
            <person name="Anantharaman K."/>
            <person name="Brown C.T."/>
            <person name="Hug L.A."/>
            <person name="Sharon I."/>
            <person name="Castelle C.J."/>
            <person name="Probst A.J."/>
            <person name="Thomas B.C."/>
            <person name="Singh A."/>
            <person name="Wilkins M.J."/>
            <person name="Karaoz U."/>
            <person name="Brodie E.L."/>
            <person name="Williams K.H."/>
            <person name="Hubbard S.S."/>
            <person name="Banfield J.F."/>
        </authorList>
    </citation>
    <scope>NUCLEOTIDE SEQUENCE [LARGE SCALE GENOMIC DNA]</scope>
</reference>
<feature type="transmembrane region" description="Helical" evidence="8">
    <location>
        <begin position="133"/>
        <end position="155"/>
    </location>
</feature>
<dbReference type="InterPro" id="IPR042094">
    <property type="entry name" value="T2SS_GspF_sf"/>
</dbReference>
<keyword evidence="6 8" id="KW-1133">Transmembrane helix</keyword>
<name>A0A1F6MV07_9BACT</name>
<organism evidence="10 11">
    <name type="scientific">Candidatus Magasanikbacteria bacterium RIFCSPLOWO2_12_FULL_43_12</name>
    <dbReference type="NCBI Taxonomy" id="1798692"/>
    <lineage>
        <taxon>Bacteria</taxon>
        <taxon>Candidatus Magasanikiibacteriota</taxon>
    </lineage>
</organism>
<dbReference type="GO" id="GO:0005886">
    <property type="term" value="C:plasma membrane"/>
    <property type="evidence" value="ECO:0007669"/>
    <property type="project" value="UniProtKB-SubCell"/>
</dbReference>
<dbReference type="EMBL" id="MFQN01000009">
    <property type="protein sequence ID" value="OGH75499.1"/>
    <property type="molecule type" value="Genomic_DNA"/>
</dbReference>
<evidence type="ECO:0000256" key="1">
    <source>
        <dbReference type="ARBA" id="ARBA00004429"/>
    </source>
</evidence>
<evidence type="ECO:0000256" key="3">
    <source>
        <dbReference type="ARBA" id="ARBA00022475"/>
    </source>
</evidence>
<feature type="transmembrane region" description="Helical" evidence="8">
    <location>
        <begin position="343"/>
        <end position="364"/>
    </location>
</feature>
<dbReference type="STRING" id="1798692.A3G00_01185"/>
<dbReference type="PANTHER" id="PTHR30012">
    <property type="entry name" value="GENERAL SECRETION PATHWAY PROTEIN"/>
    <property type="match status" value="1"/>
</dbReference>
<comment type="caution">
    <text evidence="10">The sequence shown here is derived from an EMBL/GenBank/DDBJ whole genome shotgun (WGS) entry which is preliminary data.</text>
</comment>
<dbReference type="InterPro" id="IPR003004">
    <property type="entry name" value="GspF/PilC"/>
</dbReference>
<dbReference type="FunFam" id="1.20.81.30:FF:000001">
    <property type="entry name" value="Type II secretion system protein F"/>
    <property type="match status" value="2"/>
</dbReference>
<comment type="subcellular location">
    <subcellularLocation>
        <location evidence="1">Cell inner membrane</location>
        <topology evidence="1">Multi-pass membrane protein</topology>
    </subcellularLocation>
</comment>
<keyword evidence="5 8" id="KW-0812">Transmembrane</keyword>
<proteinExistence type="inferred from homology"/>
<dbReference type="Pfam" id="PF00482">
    <property type="entry name" value="T2SSF"/>
    <property type="match status" value="2"/>
</dbReference>
<dbReference type="InterPro" id="IPR018076">
    <property type="entry name" value="T2SS_GspF_dom"/>
</dbReference>
<evidence type="ECO:0000256" key="6">
    <source>
        <dbReference type="ARBA" id="ARBA00022989"/>
    </source>
</evidence>
<evidence type="ECO:0000313" key="11">
    <source>
        <dbReference type="Proteomes" id="UP000178347"/>
    </source>
</evidence>
<dbReference type="Gene3D" id="1.20.81.30">
    <property type="entry name" value="Type II secretion system (T2SS), domain F"/>
    <property type="match status" value="2"/>
</dbReference>
<dbReference type="AlphaFoldDB" id="A0A1F6MV07"/>
<sequence length="370" mass="41057">MKPEKKLSPLEQKLNNFVVKYLTGIPFVQKMFFVEHLHTMIHAGLSVVESLDVLSKEIENQKLRTVIAAIKSDVEKGQTLSESLTKHPKAFPPIYVQMIAAGEVAGKLEESLFQVTNQMRKTHELMSSIRGAMIYPSVIIAAMGGIGVMMVTVVLPKLITLFNEFDAELPLATKIMITITKFASSPFNMVLIVVITIGTIMGFMSALRKFPDFKYFVHKMNLHLPIFGKIMKKINLARFSLTLSSLLKSTIPIIDAVQITADTCGNVIYRNILKQAAEKIKTGAPLSEILSQNPALFPPMVTEMIMVGERTGEVQQLLDELSAFYGSEVDKTMKNFTAIIEPVIIIILGVAVAFMAIAVIMPMYSLVQNF</sequence>
<evidence type="ECO:0000256" key="5">
    <source>
        <dbReference type="ARBA" id="ARBA00022692"/>
    </source>
</evidence>
<evidence type="ECO:0000256" key="4">
    <source>
        <dbReference type="ARBA" id="ARBA00022519"/>
    </source>
</evidence>
<protein>
    <recommendedName>
        <fullName evidence="9">Type II secretion system protein GspF domain-containing protein</fullName>
    </recommendedName>
</protein>
<dbReference type="PRINTS" id="PR00812">
    <property type="entry name" value="BCTERIALGSPF"/>
</dbReference>
<feature type="domain" description="Type II secretion system protein GspF" evidence="9">
    <location>
        <begin position="239"/>
        <end position="362"/>
    </location>
</feature>
<gene>
    <name evidence="10" type="ORF">A3G00_01185</name>
</gene>
<keyword evidence="3" id="KW-1003">Cell membrane</keyword>
<evidence type="ECO:0000256" key="8">
    <source>
        <dbReference type="SAM" id="Phobius"/>
    </source>
</evidence>